<protein>
    <recommendedName>
        <fullName evidence="4">Antitermination protein NusB</fullName>
    </recommendedName>
</protein>
<keyword evidence="3" id="KW-1185">Reference proteome</keyword>
<evidence type="ECO:0008006" key="4">
    <source>
        <dbReference type="Google" id="ProtNLM"/>
    </source>
</evidence>
<feature type="transmembrane region" description="Helical" evidence="1">
    <location>
        <begin position="6"/>
        <end position="22"/>
    </location>
</feature>
<keyword evidence="1" id="KW-0472">Membrane</keyword>
<organism evidence="2 3">
    <name type="scientific">Malonomonas rubra DSM 5091</name>
    <dbReference type="NCBI Taxonomy" id="1122189"/>
    <lineage>
        <taxon>Bacteria</taxon>
        <taxon>Pseudomonadati</taxon>
        <taxon>Thermodesulfobacteriota</taxon>
        <taxon>Desulfuromonadia</taxon>
        <taxon>Desulfuromonadales</taxon>
        <taxon>Geopsychrobacteraceae</taxon>
        <taxon>Malonomonas</taxon>
    </lineage>
</organism>
<evidence type="ECO:0000313" key="2">
    <source>
        <dbReference type="EMBL" id="SHI48353.1"/>
    </source>
</evidence>
<gene>
    <name evidence="2" type="ORF">SAMN02745165_00190</name>
</gene>
<dbReference type="AlphaFoldDB" id="A0A1M6BIN5"/>
<feature type="transmembrane region" description="Helical" evidence="1">
    <location>
        <begin position="29"/>
        <end position="48"/>
    </location>
</feature>
<dbReference type="STRING" id="1122189.SAMN02745165_00190"/>
<accession>A0A1M6BIN5</accession>
<proteinExistence type="predicted"/>
<evidence type="ECO:0000256" key="1">
    <source>
        <dbReference type="SAM" id="Phobius"/>
    </source>
</evidence>
<dbReference type="RefSeq" id="WP_072904871.1">
    <property type="nucleotide sequence ID" value="NZ_FQZT01000001.1"/>
</dbReference>
<name>A0A1M6BIN5_MALRU</name>
<dbReference type="OrthoDB" id="5406005at2"/>
<dbReference type="Proteomes" id="UP000184171">
    <property type="component" value="Unassembled WGS sequence"/>
</dbReference>
<reference evidence="2 3" key="1">
    <citation type="submission" date="2016-11" db="EMBL/GenBank/DDBJ databases">
        <authorList>
            <person name="Jaros S."/>
            <person name="Januszkiewicz K."/>
            <person name="Wedrychowicz H."/>
        </authorList>
    </citation>
    <scope>NUCLEOTIDE SEQUENCE [LARGE SCALE GENOMIC DNA]</scope>
    <source>
        <strain evidence="2 3">DSM 5091</strain>
    </source>
</reference>
<evidence type="ECO:0000313" key="3">
    <source>
        <dbReference type="Proteomes" id="UP000184171"/>
    </source>
</evidence>
<keyword evidence="1" id="KW-1133">Transmembrane helix</keyword>
<sequence>MALEYLLLWAMFGFAAGSLAKGKNRRQNIWFCIGLLLGPFAVLIIAILKPAQGPEQKYK</sequence>
<dbReference type="EMBL" id="FQZT01000001">
    <property type="protein sequence ID" value="SHI48353.1"/>
    <property type="molecule type" value="Genomic_DNA"/>
</dbReference>
<keyword evidence="1" id="KW-0812">Transmembrane</keyword>